<gene>
    <name evidence="11" type="ORF">TSAR_009574</name>
</gene>
<keyword evidence="2" id="KW-1003">Cell membrane</keyword>
<protein>
    <recommendedName>
        <fullName evidence="13">Odorant receptor</fullName>
    </recommendedName>
</protein>
<dbReference type="GO" id="GO:0005549">
    <property type="term" value="F:odorant binding"/>
    <property type="evidence" value="ECO:0007669"/>
    <property type="project" value="InterPro"/>
</dbReference>
<dbReference type="PANTHER" id="PTHR21137:SF35">
    <property type="entry name" value="ODORANT RECEPTOR 19A-RELATED"/>
    <property type="match status" value="1"/>
</dbReference>
<dbReference type="EMBL" id="NNAY01000362">
    <property type="protein sequence ID" value="OXU28885.1"/>
    <property type="molecule type" value="Genomic_DNA"/>
</dbReference>
<feature type="transmembrane region" description="Helical" evidence="10">
    <location>
        <begin position="497"/>
        <end position="518"/>
    </location>
</feature>
<dbReference type="STRING" id="543379.A0A232FDY9"/>
<dbReference type="GO" id="GO:0005886">
    <property type="term" value="C:plasma membrane"/>
    <property type="evidence" value="ECO:0007669"/>
    <property type="project" value="UniProtKB-SubCell"/>
</dbReference>
<feature type="transmembrane region" description="Helical" evidence="10">
    <location>
        <begin position="530"/>
        <end position="550"/>
    </location>
</feature>
<accession>A0A232FDY9</accession>
<keyword evidence="8" id="KW-0675">Receptor</keyword>
<feature type="transmembrane region" description="Helical" evidence="10">
    <location>
        <begin position="320"/>
        <end position="339"/>
    </location>
</feature>
<dbReference type="Proteomes" id="UP000215335">
    <property type="component" value="Unassembled WGS sequence"/>
</dbReference>
<sequence>MLDNFRTPICLAKSPEEKDIIKKCSKTTKKIFLSIMSLSQSTGLVLLVIPFLTSETREIPLPFKSYQPYEMSSATNFWITYALQIFAAIYGVLLNVSMDTMVYGFIIMATGQFEINCYRLENSTCSMRDCIEHHVLIQDIVYKIQHFFIYVVVPLFLFSLVTLCTSIFQMSQKQVASFEFLSLTMYLACMLCQVFLYCWFGNELELKSNAVANAIYCSAWTDFTRREKRNISFIMLSAKSAYVSICKTDVFQSETGEMDVLPLNFRTLWLCGIWYEENEKLTVSRIAYRFLVVCLVFYFTFTLSAVVFVENSDVSELTEAIFLAVTYITLCLKIVNFAFRRGEMIKILDDFRHPYCKAEDSEESEILAGYSNQARKMYIYLMAFVMSDVAYFWSTFAFKVSKNIMDLPYHTYQFYNVSSKAILFSTAALQATSVLYSVFINISFDTMTAGLLILTTGQLELNALRLSKLAEHNVDSMNGYIAHNVLINGTVDKIETFIMTVVIPFLFFSLLSICASVFQLSEYSVFSLEFLGLFSFAICILLQVLVYCWFGNELMLKSEAVTDAIYRSDWTMLSPQNRKSLQVMMICNKDGRTVSFGGQCSLTLETFVWVRIC</sequence>
<dbReference type="GO" id="GO:0004984">
    <property type="term" value="F:olfactory receptor activity"/>
    <property type="evidence" value="ECO:0007669"/>
    <property type="project" value="InterPro"/>
</dbReference>
<dbReference type="InterPro" id="IPR004117">
    <property type="entry name" value="7tm6_olfct_rcpt"/>
</dbReference>
<dbReference type="GO" id="GO:0007165">
    <property type="term" value="P:signal transduction"/>
    <property type="evidence" value="ECO:0007669"/>
    <property type="project" value="UniProtKB-KW"/>
</dbReference>
<keyword evidence="12" id="KW-1185">Reference proteome</keyword>
<keyword evidence="6 10" id="KW-1133">Transmembrane helix</keyword>
<feature type="transmembrane region" description="Helical" evidence="10">
    <location>
        <begin position="180"/>
        <end position="200"/>
    </location>
</feature>
<proteinExistence type="predicted"/>
<keyword evidence="3" id="KW-0716">Sensory transduction</keyword>
<dbReference type="AlphaFoldDB" id="A0A232FDY9"/>
<dbReference type="OrthoDB" id="6597368at2759"/>
<feature type="transmembrane region" description="Helical" evidence="10">
    <location>
        <begin position="31"/>
        <end position="52"/>
    </location>
</feature>
<evidence type="ECO:0000313" key="11">
    <source>
        <dbReference type="EMBL" id="OXU28885.1"/>
    </source>
</evidence>
<evidence type="ECO:0000256" key="1">
    <source>
        <dbReference type="ARBA" id="ARBA00004651"/>
    </source>
</evidence>
<evidence type="ECO:0008006" key="13">
    <source>
        <dbReference type="Google" id="ProtNLM"/>
    </source>
</evidence>
<dbReference type="Pfam" id="PF02949">
    <property type="entry name" value="7tm_6"/>
    <property type="match status" value="2"/>
</dbReference>
<dbReference type="PANTHER" id="PTHR21137">
    <property type="entry name" value="ODORANT RECEPTOR"/>
    <property type="match status" value="1"/>
</dbReference>
<feature type="transmembrane region" description="Helical" evidence="10">
    <location>
        <begin position="421"/>
        <end position="444"/>
    </location>
</feature>
<evidence type="ECO:0000256" key="9">
    <source>
        <dbReference type="ARBA" id="ARBA00023224"/>
    </source>
</evidence>
<keyword evidence="7 10" id="KW-0472">Membrane</keyword>
<evidence type="ECO:0000256" key="2">
    <source>
        <dbReference type="ARBA" id="ARBA00022475"/>
    </source>
</evidence>
<keyword evidence="4 10" id="KW-0812">Transmembrane</keyword>
<evidence type="ECO:0000256" key="5">
    <source>
        <dbReference type="ARBA" id="ARBA00022725"/>
    </source>
</evidence>
<evidence type="ECO:0000256" key="6">
    <source>
        <dbReference type="ARBA" id="ARBA00022989"/>
    </source>
</evidence>
<evidence type="ECO:0000256" key="10">
    <source>
        <dbReference type="SAM" id="Phobius"/>
    </source>
</evidence>
<evidence type="ECO:0000313" key="12">
    <source>
        <dbReference type="Proteomes" id="UP000215335"/>
    </source>
</evidence>
<feature type="transmembrane region" description="Helical" evidence="10">
    <location>
        <begin position="147"/>
        <end position="168"/>
    </location>
</feature>
<organism evidence="11 12">
    <name type="scientific">Trichomalopsis sarcophagae</name>
    <dbReference type="NCBI Taxonomy" id="543379"/>
    <lineage>
        <taxon>Eukaryota</taxon>
        <taxon>Metazoa</taxon>
        <taxon>Ecdysozoa</taxon>
        <taxon>Arthropoda</taxon>
        <taxon>Hexapoda</taxon>
        <taxon>Insecta</taxon>
        <taxon>Pterygota</taxon>
        <taxon>Neoptera</taxon>
        <taxon>Endopterygota</taxon>
        <taxon>Hymenoptera</taxon>
        <taxon>Apocrita</taxon>
        <taxon>Proctotrupomorpha</taxon>
        <taxon>Chalcidoidea</taxon>
        <taxon>Pteromalidae</taxon>
        <taxon>Pteromalinae</taxon>
        <taxon>Trichomalopsis</taxon>
    </lineage>
</organism>
<evidence type="ECO:0000256" key="3">
    <source>
        <dbReference type="ARBA" id="ARBA00022606"/>
    </source>
</evidence>
<comment type="caution">
    <text evidence="11">The sequence shown here is derived from an EMBL/GenBank/DDBJ whole genome shotgun (WGS) entry which is preliminary data.</text>
</comment>
<feature type="transmembrane region" description="Helical" evidence="10">
    <location>
        <begin position="378"/>
        <end position="401"/>
    </location>
</feature>
<keyword evidence="5" id="KW-0552">Olfaction</keyword>
<name>A0A232FDY9_9HYME</name>
<keyword evidence="9" id="KW-0807">Transducer</keyword>
<comment type="subcellular location">
    <subcellularLocation>
        <location evidence="1">Cell membrane</location>
        <topology evidence="1">Multi-pass membrane protein</topology>
    </subcellularLocation>
</comment>
<evidence type="ECO:0000256" key="4">
    <source>
        <dbReference type="ARBA" id="ARBA00022692"/>
    </source>
</evidence>
<evidence type="ECO:0000256" key="8">
    <source>
        <dbReference type="ARBA" id="ARBA00023170"/>
    </source>
</evidence>
<feature type="transmembrane region" description="Helical" evidence="10">
    <location>
        <begin position="78"/>
        <end position="98"/>
    </location>
</feature>
<reference evidence="11 12" key="1">
    <citation type="journal article" date="2017" name="Curr. Biol.">
        <title>The Evolution of Venom by Co-option of Single-Copy Genes.</title>
        <authorList>
            <person name="Martinson E.O."/>
            <person name="Mrinalini"/>
            <person name="Kelkar Y.D."/>
            <person name="Chang C.H."/>
            <person name="Werren J.H."/>
        </authorList>
    </citation>
    <scope>NUCLEOTIDE SEQUENCE [LARGE SCALE GENOMIC DNA]</scope>
    <source>
        <strain evidence="11 12">Alberta</strain>
        <tissue evidence="11">Whole body</tissue>
    </source>
</reference>
<evidence type="ECO:0000256" key="7">
    <source>
        <dbReference type="ARBA" id="ARBA00023136"/>
    </source>
</evidence>
<feature type="transmembrane region" description="Helical" evidence="10">
    <location>
        <begin position="286"/>
        <end position="308"/>
    </location>
</feature>